<dbReference type="PANTHER" id="PTHR35010">
    <property type="entry name" value="BLL4672 PROTEIN-RELATED"/>
    <property type="match status" value="1"/>
</dbReference>
<evidence type="ECO:0000256" key="1">
    <source>
        <dbReference type="SAM" id="MobiDB-lite"/>
    </source>
</evidence>
<evidence type="ECO:0000313" key="3">
    <source>
        <dbReference type="EMBL" id="MBB5085268.1"/>
    </source>
</evidence>
<gene>
    <name evidence="3" type="ORF">HNR40_010782</name>
</gene>
<reference evidence="3 4" key="1">
    <citation type="submission" date="2020-08" db="EMBL/GenBank/DDBJ databases">
        <title>Genomic Encyclopedia of Type Strains, Phase IV (KMG-IV): sequencing the most valuable type-strain genomes for metagenomic binning, comparative biology and taxonomic classification.</title>
        <authorList>
            <person name="Goeker M."/>
        </authorList>
    </citation>
    <scope>NUCLEOTIDE SEQUENCE [LARGE SCALE GENOMIC DNA]</scope>
    <source>
        <strain evidence="3 4">DSM 45385</strain>
    </source>
</reference>
<dbReference type="Pfam" id="PF17765">
    <property type="entry name" value="MLTR_LBD"/>
    <property type="match status" value="1"/>
</dbReference>
<keyword evidence="4" id="KW-1185">Reference proteome</keyword>
<evidence type="ECO:0000313" key="4">
    <source>
        <dbReference type="Proteomes" id="UP000568380"/>
    </source>
</evidence>
<protein>
    <recommendedName>
        <fullName evidence="2">MmyB-like transcription regulator ligand binding domain-containing protein</fullName>
    </recommendedName>
</protein>
<sequence>MKAAQYPDDVRPAALVGELSVKNAHFRRWWADHNVLEKTRGTKLIRHPVVGELSLSVQSFTVTGEADQVRVAYAAEPDSPSQEALRLLASGPCPNGRARVHETPGT</sequence>
<organism evidence="3 4">
    <name type="scientific">Nonomuraea endophytica</name>
    <dbReference type="NCBI Taxonomy" id="714136"/>
    <lineage>
        <taxon>Bacteria</taxon>
        <taxon>Bacillati</taxon>
        <taxon>Actinomycetota</taxon>
        <taxon>Actinomycetes</taxon>
        <taxon>Streptosporangiales</taxon>
        <taxon>Streptosporangiaceae</taxon>
        <taxon>Nonomuraea</taxon>
    </lineage>
</organism>
<name>A0A7W8ENB2_9ACTN</name>
<comment type="caution">
    <text evidence="3">The sequence shown here is derived from an EMBL/GenBank/DDBJ whole genome shotgun (WGS) entry which is preliminary data.</text>
</comment>
<dbReference type="EMBL" id="JACHIN010000036">
    <property type="protein sequence ID" value="MBB5085268.1"/>
    <property type="molecule type" value="Genomic_DNA"/>
</dbReference>
<accession>A0A7W8ENB2</accession>
<dbReference type="Gene3D" id="3.30.450.180">
    <property type="match status" value="1"/>
</dbReference>
<dbReference type="InterPro" id="IPR041413">
    <property type="entry name" value="MLTR_LBD"/>
</dbReference>
<dbReference type="PANTHER" id="PTHR35010:SF2">
    <property type="entry name" value="BLL4672 PROTEIN"/>
    <property type="match status" value="1"/>
</dbReference>
<dbReference type="AlphaFoldDB" id="A0A7W8ENB2"/>
<proteinExistence type="predicted"/>
<dbReference type="Proteomes" id="UP000568380">
    <property type="component" value="Unassembled WGS sequence"/>
</dbReference>
<evidence type="ECO:0000259" key="2">
    <source>
        <dbReference type="Pfam" id="PF17765"/>
    </source>
</evidence>
<feature type="region of interest" description="Disordered" evidence="1">
    <location>
        <begin position="87"/>
        <end position="106"/>
    </location>
</feature>
<feature type="domain" description="MmyB-like transcription regulator ligand binding" evidence="2">
    <location>
        <begin position="2"/>
        <end position="88"/>
    </location>
</feature>